<evidence type="ECO:0000256" key="1">
    <source>
        <dbReference type="ARBA" id="ARBA00023015"/>
    </source>
</evidence>
<dbReference type="InterPro" id="IPR036388">
    <property type="entry name" value="WH-like_DNA-bd_sf"/>
</dbReference>
<dbReference type="PROSITE" id="PS01117">
    <property type="entry name" value="HTH_MARR_1"/>
    <property type="match status" value="1"/>
</dbReference>
<keyword evidence="3" id="KW-0804">Transcription</keyword>
<protein>
    <submittedName>
        <fullName evidence="5">Winged helix-turn-helix transcriptional regulator</fullName>
    </submittedName>
</protein>
<dbReference type="Proteomes" id="UP000623967">
    <property type="component" value="Unassembled WGS sequence"/>
</dbReference>
<proteinExistence type="predicted"/>
<dbReference type="PANTHER" id="PTHR33164">
    <property type="entry name" value="TRANSCRIPTIONAL REGULATOR, MARR FAMILY"/>
    <property type="match status" value="1"/>
</dbReference>
<keyword evidence="1" id="KW-0805">Transcription regulation</keyword>
<evidence type="ECO:0000313" key="5">
    <source>
        <dbReference type="EMBL" id="MBL4950767.1"/>
    </source>
</evidence>
<dbReference type="SUPFAM" id="SSF46785">
    <property type="entry name" value="Winged helix' DNA-binding domain"/>
    <property type="match status" value="1"/>
</dbReference>
<evidence type="ECO:0000259" key="4">
    <source>
        <dbReference type="PROSITE" id="PS50995"/>
    </source>
</evidence>
<dbReference type="PANTHER" id="PTHR33164:SF43">
    <property type="entry name" value="HTH-TYPE TRANSCRIPTIONAL REPRESSOR YETL"/>
    <property type="match status" value="1"/>
</dbReference>
<dbReference type="InterPro" id="IPR039422">
    <property type="entry name" value="MarR/SlyA-like"/>
</dbReference>
<keyword evidence="2" id="KW-0238">DNA-binding</keyword>
<dbReference type="InterPro" id="IPR023187">
    <property type="entry name" value="Tscrpt_reg_MarR-type_CS"/>
</dbReference>
<comment type="caution">
    <text evidence="5">The sequence shown here is derived from an EMBL/GenBank/DDBJ whole genome shotgun (WGS) entry which is preliminary data.</text>
</comment>
<dbReference type="SMART" id="SM00347">
    <property type="entry name" value="HTH_MARR"/>
    <property type="match status" value="1"/>
</dbReference>
<accession>A0ABS1THI9</accession>
<dbReference type="InterPro" id="IPR000835">
    <property type="entry name" value="HTH_MarR-typ"/>
</dbReference>
<keyword evidence="6" id="KW-1185">Reference proteome</keyword>
<evidence type="ECO:0000256" key="3">
    <source>
        <dbReference type="ARBA" id="ARBA00023163"/>
    </source>
</evidence>
<evidence type="ECO:0000256" key="2">
    <source>
        <dbReference type="ARBA" id="ARBA00023125"/>
    </source>
</evidence>
<reference evidence="5 6" key="1">
    <citation type="submission" date="2021-01" db="EMBL/GenBank/DDBJ databases">
        <title>Genome public.</title>
        <authorList>
            <person name="Liu C."/>
            <person name="Sun Q."/>
        </authorList>
    </citation>
    <scope>NUCLEOTIDE SEQUENCE [LARGE SCALE GENOMIC DNA]</scope>
    <source>
        <strain evidence="5 6">YIM B02564</strain>
    </source>
</reference>
<dbReference type="Gene3D" id="1.10.10.10">
    <property type="entry name" value="Winged helix-like DNA-binding domain superfamily/Winged helix DNA-binding domain"/>
    <property type="match status" value="1"/>
</dbReference>
<organism evidence="5 6">
    <name type="scientific">Neobacillus paridis</name>
    <dbReference type="NCBI Taxonomy" id="2803862"/>
    <lineage>
        <taxon>Bacteria</taxon>
        <taxon>Bacillati</taxon>
        <taxon>Bacillota</taxon>
        <taxon>Bacilli</taxon>
        <taxon>Bacillales</taxon>
        <taxon>Bacillaceae</taxon>
        <taxon>Neobacillus</taxon>
    </lineage>
</organism>
<dbReference type="PROSITE" id="PS50995">
    <property type="entry name" value="HTH_MARR_2"/>
    <property type="match status" value="1"/>
</dbReference>
<evidence type="ECO:0000313" key="6">
    <source>
        <dbReference type="Proteomes" id="UP000623967"/>
    </source>
</evidence>
<name>A0ABS1THI9_9BACI</name>
<sequence length="171" mass="19630">MCNYNKHKLFRVRNIRMESILKKEGSLMEKAFNNEILKSFHAINKLLFHVTKQDADKNGLTVGQLFTLFKISANPNIGLVELADKIKLTNSTVSGIVSRLVQNGLVEREALPHDRRSVTIRLTQKGEQKLVEVFSSESLLVEKLEQIKQLPEEEIQNLLRLHEKIKNILSE</sequence>
<dbReference type="Pfam" id="PF01047">
    <property type="entry name" value="MarR"/>
    <property type="match status" value="1"/>
</dbReference>
<feature type="domain" description="HTH marR-type" evidence="4">
    <location>
        <begin position="33"/>
        <end position="167"/>
    </location>
</feature>
<gene>
    <name evidence="5" type="ORF">JK635_00720</name>
</gene>
<dbReference type="EMBL" id="JAESWB010000005">
    <property type="protein sequence ID" value="MBL4950767.1"/>
    <property type="molecule type" value="Genomic_DNA"/>
</dbReference>
<dbReference type="InterPro" id="IPR036390">
    <property type="entry name" value="WH_DNA-bd_sf"/>
</dbReference>
<dbReference type="PRINTS" id="PR00598">
    <property type="entry name" value="HTHMARR"/>
</dbReference>